<dbReference type="RefSeq" id="WP_142715043.1">
    <property type="nucleotide sequence ID" value="NZ_FXTH01000011.1"/>
</dbReference>
<dbReference type="Proteomes" id="UP000317593">
    <property type="component" value="Unassembled WGS sequence"/>
</dbReference>
<evidence type="ECO:0000313" key="3">
    <source>
        <dbReference type="Proteomes" id="UP000317593"/>
    </source>
</evidence>
<gene>
    <name evidence="2" type="ORF">SAMN06265218_111139</name>
</gene>
<proteinExistence type="predicted"/>
<feature type="compositionally biased region" description="Low complexity" evidence="1">
    <location>
        <begin position="189"/>
        <end position="204"/>
    </location>
</feature>
<keyword evidence="3" id="KW-1185">Reference proteome</keyword>
<reference evidence="2 3" key="1">
    <citation type="submission" date="2017-05" db="EMBL/GenBank/DDBJ databases">
        <authorList>
            <person name="Varghese N."/>
            <person name="Submissions S."/>
        </authorList>
    </citation>
    <scope>NUCLEOTIDE SEQUENCE [LARGE SCALE GENOMIC DNA]</scope>
    <source>
        <strain evidence="2 3">DSM 21194</strain>
    </source>
</reference>
<evidence type="ECO:0000313" key="2">
    <source>
        <dbReference type="EMBL" id="SMO75137.1"/>
    </source>
</evidence>
<dbReference type="AlphaFoldDB" id="A0A521DTW1"/>
<name>A0A521DTW1_9BACT</name>
<organism evidence="2 3">
    <name type="scientific">Fodinibius sediminis</name>
    <dbReference type="NCBI Taxonomy" id="1214077"/>
    <lineage>
        <taxon>Bacteria</taxon>
        <taxon>Pseudomonadati</taxon>
        <taxon>Balneolota</taxon>
        <taxon>Balneolia</taxon>
        <taxon>Balneolales</taxon>
        <taxon>Balneolaceae</taxon>
        <taxon>Fodinibius</taxon>
    </lineage>
</organism>
<dbReference type="OrthoDB" id="9803760at2"/>
<evidence type="ECO:0000256" key="1">
    <source>
        <dbReference type="SAM" id="MobiDB-lite"/>
    </source>
</evidence>
<sequence length="541" mass="61129">MSPFEKPYETQEKEDLEWEIIKLPVVDDGYYDTLAAIGFGALADSYYDTPNTPIIKWTQQGYRVHYVKELRPTPDLQWLKYSLAASWKSSLDDGVTKIAKGWDKETRIEHKGVVVDTSEKPTIQVEIGGKKREMTDPDRTLYGVINKLGKPDWVNLCISACRERGLELLDGDFEEKSVTLNSIVFPQSSKGANSKSSYSIGNSSMPKSFSRPLSRLTCLAVAGLCFSAIGESPTGFAVPMPLDMRVEIVRELAIANRKRYYYGGFFFPYNNYLRLVKLLKENPADFKVKIEGLQKLKGVTGINFVELGNSASPAGTWKLLVPSHKYSLESVDKLQKLLVRWRRAKIPRPGSDPSIDRKAVRTLMNGFEASNPQSAAEGYLQYLDAVGLGGNYINLLNQTFFEEIMAHSSKYQELLEEFKTEEIQRFIQLLRQDTIQKVYSSNGKKDPPNYQVIRRLREIQSPDDFMEAITEIAVERGSNKLASSQSSGDSMQYMSLPYEGSLEKLITLAEDDRFTPRLIAQLLLSFALSTQKSKEEAIQEN</sequence>
<accession>A0A521DTW1</accession>
<feature type="region of interest" description="Disordered" evidence="1">
    <location>
        <begin position="189"/>
        <end position="209"/>
    </location>
</feature>
<dbReference type="EMBL" id="FXTH01000011">
    <property type="protein sequence ID" value="SMO75137.1"/>
    <property type="molecule type" value="Genomic_DNA"/>
</dbReference>
<protein>
    <submittedName>
        <fullName evidence="2">Uncharacterized protein</fullName>
    </submittedName>
</protein>